<evidence type="ECO:0000256" key="1">
    <source>
        <dbReference type="SAM" id="MobiDB-lite"/>
    </source>
</evidence>
<proteinExistence type="predicted"/>
<protein>
    <submittedName>
        <fullName evidence="2">Uncharacterized protein</fullName>
    </submittedName>
</protein>
<dbReference type="Proteomes" id="UP000469734">
    <property type="component" value="Unassembled WGS sequence"/>
</dbReference>
<reference evidence="2 3" key="1">
    <citation type="submission" date="2019-12" db="EMBL/GenBank/DDBJ databases">
        <title>Novel species isolated from a subtropical stream in China.</title>
        <authorList>
            <person name="Lu H."/>
        </authorList>
    </citation>
    <scope>NUCLEOTIDE SEQUENCE [LARGE SCALE GENOMIC DNA]</scope>
    <source>
        <strain evidence="2 3">FT134W</strain>
    </source>
</reference>
<dbReference type="SUPFAM" id="SSF51197">
    <property type="entry name" value="Clavaminate synthase-like"/>
    <property type="match status" value="1"/>
</dbReference>
<dbReference type="RefSeq" id="WP_161048538.1">
    <property type="nucleotide sequence ID" value="NZ_WWCR01000001.1"/>
</dbReference>
<organism evidence="2 3">
    <name type="scientific">Duganella margarita</name>
    <dbReference type="NCBI Taxonomy" id="2692170"/>
    <lineage>
        <taxon>Bacteria</taxon>
        <taxon>Pseudomonadati</taxon>
        <taxon>Pseudomonadota</taxon>
        <taxon>Betaproteobacteria</taxon>
        <taxon>Burkholderiales</taxon>
        <taxon>Oxalobacteraceae</taxon>
        <taxon>Telluria group</taxon>
        <taxon>Duganella</taxon>
    </lineage>
</organism>
<dbReference type="EMBL" id="WWCR01000001">
    <property type="protein sequence ID" value="MYM70609.1"/>
    <property type="molecule type" value="Genomic_DNA"/>
</dbReference>
<evidence type="ECO:0000313" key="3">
    <source>
        <dbReference type="Proteomes" id="UP000469734"/>
    </source>
</evidence>
<dbReference type="AlphaFoldDB" id="A0A7X4GX10"/>
<gene>
    <name evidence="2" type="ORF">GTP56_00175</name>
</gene>
<comment type="caution">
    <text evidence="2">The sequence shown here is derived from an EMBL/GenBank/DDBJ whole genome shotgun (WGS) entry which is preliminary data.</text>
</comment>
<evidence type="ECO:0000313" key="2">
    <source>
        <dbReference type="EMBL" id="MYM70609.1"/>
    </source>
</evidence>
<accession>A0A7X4GX10</accession>
<name>A0A7X4GX10_9BURK</name>
<sequence>MSLADLLPAAPTPADKAAPAERRRRLLTLLNTGDTNAAHALWLQELATGDPAYRWAQSALERAMQQGDFTLMGQLGKLLAYRWHSPWHPERLPTDQPLPRVPRDILTVSKLRHDAGQFAYLRQLGLLDATFDATINIYRHLADRLVAAGQSEARKEMSDAERALIGNTYNRIVHLPEMGRVARALSPSWNARDIEARFLDHGEGLVVIDDFLTPQALQDLHRFAMQATVWTGIRYAFGRFGAFFQDGFNCPLLLQVAEELQAALPHVITPRYPLRQIWGFKNADDLPADVNLHADFAAVNVNFWLTPDDCNLSPDTGGMKVYDVDAPLAWDFHTYNGRTDIIKAFLRENKARATYIPYRRNRCVLFNSDLFHGTHEVHFKPGFEHHRINVTMLYGQRENDELHRSLSSRPDLETRWGRHNSAWRSPAFGRHR</sequence>
<feature type="compositionally biased region" description="Low complexity" evidence="1">
    <location>
        <begin position="1"/>
        <end position="17"/>
    </location>
</feature>
<feature type="region of interest" description="Disordered" evidence="1">
    <location>
        <begin position="1"/>
        <end position="20"/>
    </location>
</feature>